<evidence type="ECO:0000259" key="1">
    <source>
        <dbReference type="Pfam" id="PF13456"/>
    </source>
</evidence>
<reference evidence="3" key="1">
    <citation type="submission" date="2024-03" db="EMBL/GenBank/DDBJ databases">
        <title>WGS assembly of Saponaria officinalis var. Norfolk2.</title>
        <authorList>
            <person name="Jenkins J."/>
            <person name="Shu S."/>
            <person name="Grimwood J."/>
            <person name="Barry K."/>
            <person name="Goodstein D."/>
            <person name="Schmutz J."/>
            <person name="Leebens-Mack J."/>
            <person name="Osbourn A."/>
        </authorList>
    </citation>
    <scope>NUCLEOTIDE SEQUENCE [LARGE SCALE GENOMIC DNA]</scope>
    <source>
        <strain evidence="3">JIC</strain>
    </source>
</reference>
<organism evidence="3 4">
    <name type="scientific">Saponaria officinalis</name>
    <name type="common">Common soapwort</name>
    <name type="synonym">Lychnis saponaria</name>
    <dbReference type="NCBI Taxonomy" id="3572"/>
    <lineage>
        <taxon>Eukaryota</taxon>
        <taxon>Viridiplantae</taxon>
        <taxon>Streptophyta</taxon>
        <taxon>Embryophyta</taxon>
        <taxon>Tracheophyta</taxon>
        <taxon>Spermatophyta</taxon>
        <taxon>Magnoliopsida</taxon>
        <taxon>eudicotyledons</taxon>
        <taxon>Gunneridae</taxon>
        <taxon>Pentapetalae</taxon>
        <taxon>Caryophyllales</taxon>
        <taxon>Caryophyllaceae</taxon>
        <taxon>Caryophylleae</taxon>
        <taxon>Saponaria</taxon>
    </lineage>
</organism>
<protein>
    <recommendedName>
        <fullName evidence="5">Reverse transcriptase</fullName>
    </recommendedName>
</protein>
<dbReference type="Gene3D" id="3.30.420.10">
    <property type="entry name" value="Ribonuclease H-like superfamily/Ribonuclease H"/>
    <property type="match status" value="1"/>
</dbReference>
<dbReference type="EMBL" id="JBDFQZ010000006">
    <property type="protein sequence ID" value="KAK9715987.1"/>
    <property type="molecule type" value="Genomic_DNA"/>
</dbReference>
<evidence type="ECO:0008006" key="5">
    <source>
        <dbReference type="Google" id="ProtNLM"/>
    </source>
</evidence>
<evidence type="ECO:0000259" key="2">
    <source>
        <dbReference type="Pfam" id="PF13966"/>
    </source>
</evidence>
<dbReference type="AlphaFoldDB" id="A0AAW1KDP7"/>
<dbReference type="CDD" id="cd06222">
    <property type="entry name" value="RNase_H_like"/>
    <property type="match status" value="1"/>
</dbReference>
<dbReference type="InterPro" id="IPR052929">
    <property type="entry name" value="RNase_H-like_EbsB-rel"/>
</dbReference>
<dbReference type="GO" id="GO:0004523">
    <property type="term" value="F:RNA-DNA hybrid ribonuclease activity"/>
    <property type="evidence" value="ECO:0007669"/>
    <property type="project" value="InterPro"/>
</dbReference>
<dbReference type="Gene3D" id="3.60.10.10">
    <property type="entry name" value="Endonuclease/exonuclease/phosphatase"/>
    <property type="match status" value="1"/>
</dbReference>
<dbReference type="PANTHER" id="PTHR47074">
    <property type="entry name" value="BNAC02G40300D PROTEIN"/>
    <property type="match status" value="1"/>
</dbReference>
<feature type="domain" description="Reverse transcriptase zinc-binding" evidence="2">
    <location>
        <begin position="749"/>
        <end position="819"/>
    </location>
</feature>
<sequence>MKIFSWNCQGLGNPLTVSTLCDWCWKESPNIVFVMETMISSKELEKIRNKCGFTNGMCLSSRGRSGGLGFWWKDVDANLITYDKNYVAVEINNVEAVNKHKTWNMIRSLYASSSGYPMVLFGDFNEIMDAFRETLDDCALRDLGFRGNIFTWKRGRDVNTMVRERLDRARMEVHHYLIYSSDHSAIVIKEEQMLSRGNMRKSFKFKPFWLSDPECKDVVHETWYDSAGGRLIDKIKNSWWQKQAPSADMLDKCRAISYCHTRARKCELRDEDKNTRYFHHKAKQMRNKNLILGLEKEDGRWCTEEADISGIIERYFGHLFASEGSTDSNEVLGYVRQIVTNDMNEQLDKPICDDEIKKALFDMHPNKAPGPDVCSFVRSWWNGEVDLSEVNKTLCNVAYKIISKTMSNRLKGAFTPGRLITDSALIAFEIFHAMKRSGEGRAGNIALKLDMSKACDRFSETWIGRIMACITTSTCEVSPSRSLRQGDPISPYLFLLGAVEEWKIHDMRVCRDAPRVSHLFSRTILILLAIKKLHIAREKKYWVLWASLKKQSLRTLKNAFGRRCKGGKREYLGTYTQAIPTYMMSIFAIPEGVIDELQSVMARFWWGSSESKRKLHWLCWDKLCKPKAEGGMGFRDLRVWRMARYFKHDSVLEARRGYDPSYAWRNIKIWGDRWIPGASAGRITMPNLEMDPSMTVANFIDPSTASWREEVRSVLELPISRHLPDDQLFCYKLRRGGYSYDSDEDGDDQDSCLWRLVWGLKAPPKLIHFIWRACSDILPVHKHLFQRHCCNSPICELCNEEEESGVHAIFHCRFANEIWASSEFNELITAAPMTSCAECFGWILPRLNTETQGTFLAIAWALWTIRNSRIFDESPSPPSVVLSGFINYVADYKEYAERVYWGPLRECDSGRNAWIRPQAGIIKINTDAAIFEDDEIGSGFVCRDENGRVVRVGSKRVKARWHPEIAEAKAIEFGLAMAKEADMDCVVLESDSLSVVSAVQKRSLSRCPLGLCIYDICLLLDSFMSSSCLHVKRGGNTVAHYVARLCMSVDDILVPDSSFPQVVLDLAEVDLI</sequence>
<dbReference type="PANTHER" id="PTHR47074:SF11">
    <property type="entry name" value="REVERSE TRANSCRIPTASE-LIKE PROTEIN"/>
    <property type="match status" value="1"/>
</dbReference>
<evidence type="ECO:0000313" key="4">
    <source>
        <dbReference type="Proteomes" id="UP001443914"/>
    </source>
</evidence>
<comment type="caution">
    <text evidence="3">The sequence shown here is derived from an EMBL/GenBank/DDBJ whole genome shotgun (WGS) entry which is preliminary data.</text>
</comment>
<name>A0AAW1KDP7_SAPOF</name>
<dbReference type="InterPro" id="IPR036397">
    <property type="entry name" value="RNaseH_sf"/>
</dbReference>
<dbReference type="Pfam" id="PF13966">
    <property type="entry name" value="zf-RVT"/>
    <property type="match status" value="1"/>
</dbReference>
<dbReference type="InterPro" id="IPR026960">
    <property type="entry name" value="RVT-Znf"/>
</dbReference>
<feature type="domain" description="RNase H type-1" evidence="1">
    <location>
        <begin position="925"/>
        <end position="1046"/>
    </location>
</feature>
<dbReference type="InterPro" id="IPR036691">
    <property type="entry name" value="Endo/exonu/phosph_ase_sf"/>
</dbReference>
<dbReference type="Proteomes" id="UP001443914">
    <property type="component" value="Unassembled WGS sequence"/>
</dbReference>
<gene>
    <name evidence="3" type="ORF">RND81_06G204000</name>
</gene>
<dbReference type="SUPFAM" id="SSF53098">
    <property type="entry name" value="Ribonuclease H-like"/>
    <property type="match status" value="1"/>
</dbReference>
<dbReference type="InterPro" id="IPR044730">
    <property type="entry name" value="RNase_H-like_dom_plant"/>
</dbReference>
<accession>A0AAW1KDP7</accession>
<dbReference type="InterPro" id="IPR002156">
    <property type="entry name" value="RNaseH_domain"/>
</dbReference>
<proteinExistence type="predicted"/>
<dbReference type="Pfam" id="PF13456">
    <property type="entry name" value="RVT_3"/>
    <property type="match status" value="1"/>
</dbReference>
<dbReference type="SUPFAM" id="SSF56219">
    <property type="entry name" value="DNase I-like"/>
    <property type="match status" value="1"/>
</dbReference>
<evidence type="ECO:0000313" key="3">
    <source>
        <dbReference type="EMBL" id="KAK9715987.1"/>
    </source>
</evidence>
<dbReference type="InterPro" id="IPR012337">
    <property type="entry name" value="RNaseH-like_sf"/>
</dbReference>
<keyword evidence="4" id="KW-1185">Reference proteome</keyword>
<dbReference type="GO" id="GO:0003676">
    <property type="term" value="F:nucleic acid binding"/>
    <property type="evidence" value="ECO:0007669"/>
    <property type="project" value="InterPro"/>
</dbReference>